<dbReference type="Proteomes" id="UP000681720">
    <property type="component" value="Unassembled WGS sequence"/>
</dbReference>
<dbReference type="Proteomes" id="UP000681967">
    <property type="component" value="Unassembled WGS sequence"/>
</dbReference>
<reference evidence="3" key="1">
    <citation type="submission" date="2021-02" db="EMBL/GenBank/DDBJ databases">
        <authorList>
            <person name="Nowell W R."/>
        </authorList>
    </citation>
    <scope>NUCLEOTIDE SEQUENCE</scope>
</reference>
<name>A0A8S3CNH5_9BILA</name>
<proteinExistence type="predicted"/>
<organism evidence="3 4">
    <name type="scientific">Rotaria magnacalcarata</name>
    <dbReference type="NCBI Taxonomy" id="392030"/>
    <lineage>
        <taxon>Eukaryota</taxon>
        <taxon>Metazoa</taxon>
        <taxon>Spiralia</taxon>
        <taxon>Gnathifera</taxon>
        <taxon>Rotifera</taxon>
        <taxon>Eurotatoria</taxon>
        <taxon>Bdelloidea</taxon>
        <taxon>Philodinida</taxon>
        <taxon>Philodinidae</taxon>
        <taxon>Rotaria</taxon>
    </lineage>
</organism>
<feature type="non-terminal residue" evidence="3">
    <location>
        <position position="1"/>
    </location>
</feature>
<sequence length="63" mass="7096">PQSSTIPVKRTHGSDKNSSKPAKRSHDSDKRRSKEKTNENTETKPKRLNDGTSKKSTTSRKTE</sequence>
<feature type="non-terminal residue" evidence="3">
    <location>
        <position position="63"/>
    </location>
</feature>
<accession>A0A8S3CNH5</accession>
<feature type="region of interest" description="Disordered" evidence="1">
    <location>
        <begin position="1"/>
        <end position="63"/>
    </location>
</feature>
<protein>
    <submittedName>
        <fullName evidence="3">Uncharacterized protein</fullName>
    </submittedName>
</protein>
<dbReference type="AlphaFoldDB" id="A0A8S3CNH5"/>
<evidence type="ECO:0000256" key="1">
    <source>
        <dbReference type="SAM" id="MobiDB-lite"/>
    </source>
</evidence>
<comment type="caution">
    <text evidence="3">The sequence shown here is derived from an EMBL/GenBank/DDBJ whole genome shotgun (WGS) entry which is preliminary data.</text>
</comment>
<feature type="compositionally biased region" description="Basic and acidic residues" evidence="1">
    <location>
        <begin position="12"/>
        <end position="53"/>
    </location>
</feature>
<dbReference type="EMBL" id="CAJOBH010110998">
    <property type="protein sequence ID" value="CAF4661004.1"/>
    <property type="molecule type" value="Genomic_DNA"/>
</dbReference>
<evidence type="ECO:0000313" key="2">
    <source>
        <dbReference type="EMBL" id="CAF4661004.1"/>
    </source>
</evidence>
<dbReference type="EMBL" id="CAJOBJ010177551">
    <property type="protein sequence ID" value="CAF4906100.1"/>
    <property type="molecule type" value="Genomic_DNA"/>
</dbReference>
<evidence type="ECO:0000313" key="3">
    <source>
        <dbReference type="EMBL" id="CAF4906100.1"/>
    </source>
</evidence>
<evidence type="ECO:0000313" key="4">
    <source>
        <dbReference type="Proteomes" id="UP000681720"/>
    </source>
</evidence>
<gene>
    <name evidence="2" type="ORF">BYL167_LOCUS42584</name>
    <name evidence="3" type="ORF">GIL414_LOCUS52083</name>
</gene>